<reference evidence="2 3" key="1">
    <citation type="submission" date="2021-01" db="EMBL/GenBank/DDBJ databases">
        <title>Genomic Encyclopedia of Type Strains, Phase IV (KMG-IV): sequencing the most valuable type-strain genomes for metagenomic binning, comparative biology and taxonomic classification.</title>
        <authorList>
            <person name="Goeker M."/>
        </authorList>
    </citation>
    <scope>NUCLEOTIDE SEQUENCE [LARGE SCALE GENOMIC DNA]</scope>
    <source>
        <strain evidence="2 3">DSM 104297</strain>
    </source>
</reference>
<proteinExistence type="predicted"/>
<sequence length="209" mass="23628">MKKQLIIGLFVTSALFLGACSDKEQSVTTEKENNEKEEQVEEEENVLVFEVGGEKKEEELVPMSISSELAEELLLPSGFEGKELDENRFQAQGTDAYENFWVHVRKEKASSSLDREVRKFEMKITTFGGQGTEFKPLDMDKFPGLQERYDYAVEIVTGNDGTVQYTALSMDGEGLVTYVIVTIKNEEKKATHQDFAVELLKKVKLPEPV</sequence>
<feature type="region of interest" description="Disordered" evidence="1">
    <location>
        <begin position="24"/>
        <end position="45"/>
    </location>
</feature>
<dbReference type="Proteomes" id="UP000809829">
    <property type="component" value="Unassembled WGS sequence"/>
</dbReference>
<dbReference type="EMBL" id="JAFBFC010000006">
    <property type="protein sequence ID" value="MBM7704336.1"/>
    <property type="molecule type" value="Genomic_DNA"/>
</dbReference>
<feature type="compositionally biased region" description="Basic and acidic residues" evidence="1">
    <location>
        <begin position="24"/>
        <end position="37"/>
    </location>
</feature>
<evidence type="ECO:0000313" key="3">
    <source>
        <dbReference type="Proteomes" id="UP000809829"/>
    </source>
</evidence>
<gene>
    <name evidence="2" type="ORF">JOC83_003191</name>
</gene>
<dbReference type="RefSeq" id="WP_205188338.1">
    <property type="nucleotide sequence ID" value="NZ_JAFBFC010000006.1"/>
</dbReference>
<evidence type="ECO:0000256" key="1">
    <source>
        <dbReference type="SAM" id="MobiDB-lite"/>
    </source>
</evidence>
<organism evidence="2 3">
    <name type="scientific">Priestia iocasae</name>
    <dbReference type="NCBI Taxonomy" id="2291674"/>
    <lineage>
        <taxon>Bacteria</taxon>
        <taxon>Bacillati</taxon>
        <taxon>Bacillota</taxon>
        <taxon>Bacilli</taxon>
        <taxon>Bacillales</taxon>
        <taxon>Bacillaceae</taxon>
        <taxon>Priestia</taxon>
    </lineage>
</organism>
<evidence type="ECO:0008006" key="4">
    <source>
        <dbReference type="Google" id="ProtNLM"/>
    </source>
</evidence>
<accession>A0ABS2QXX6</accession>
<evidence type="ECO:0000313" key="2">
    <source>
        <dbReference type="EMBL" id="MBM7704336.1"/>
    </source>
</evidence>
<keyword evidence="3" id="KW-1185">Reference proteome</keyword>
<comment type="caution">
    <text evidence="2">The sequence shown here is derived from an EMBL/GenBank/DDBJ whole genome shotgun (WGS) entry which is preliminary data.</text>
</comment>
<name>A0ABS2QXX6_9BACI</name>
<protein>
    <recommendedName>
        <fullName evidence="4">Lipoprotein</fullName>
    </recommendedName>
</protein>
<dbReference type="PROSITE" id="PS51257">
    <property type="entry name" value="PROKAR_LIPOPROTEIN"/>
    <property type="match status" value="1"/>
</dbReference>